<dbReference type="InterPro" id="IPR052337">
    <property type="entry name" value="SAT4-like"/>
</dbReference>
<dbReference type="EMBL" id="JAUEPO010000005">
    <property type="protein sequence ID" value="KAK3321283.1"/>
    <property type="molecule type" value="Genomic_DNA"/>
</dbReference>
<feature type="transmembrane region" description="Helical" evidence="7">
    <location>
        <begin position="12"/>
        <end position="32"/>
    </location>
</feature>
<keyword evidence="4 7" id="KW-0472">Membrane</keyword>
<accession>A0AAE0I9Z0</accession>
<evidence type="ECO:0000256" key="7">
    <source>
        <dbReference type="SAM" id="Phobius"/>
    </source>
</evidence>
<feature type="transmembrane region" description="Helical" evidence="7">
    <location>
        <begin position="79"/>
        <end position="99"/>
    </location>
</feature>
<feature type="region of interest" description="Disordered" evidence="6">
    <location>
        <begin position="271"/>
        <end position="325"/>
    </location>
</feature>
<dbReference type="AlphaFoldDB" id="A0AAE0I9Z0"/>
<protein>
    <recommendedName>
        <fullName evidence="8">Rhodopsin domain-containing protein</fullName>
    </recommendedName>
</protein>
<dbReference type="GO" id="GO:0016020">
    <property type="term" value="C:membrane"/>
    <property type="evidence" value="ECO:0007669"/>
    <property type="project" value="UniProtKB-SubCell"/>
</dbReference>
<reference evidence="9" key="1">
    <citation type="journal article" date="2023" name="Mol. Phylogenet. Evol.">
        <title>Genome-scale phylogeny and comparative genomics of the fungal order Sordariales.</title>
        <authorList>
            <person name="Hensen N."/>
            <person name="Bonometti L."/>
            <person name="Westerberg I."/>
            <person name="Brannstrom I.O."/>
            <person name="Guillou S."/>
            <person name="Cros-Aarteil S."/>
            <person name="Calhoun S."/>
            <person name="Haridas S."/>
            <person name="Kuo A."/>
            <person name="Mondo S."/>
            <person name="Pangilinan J."/>
            <person name="Riley R."/>
            <person name="LaButti K."/>
            <person name="Andreopoulos B."/>
            <person name="Lipzen A."/>
            <person name="Chen C."/>
            <person name="Yan M."/>
            <person name="Daum C."/>
            <person name="Ng V."/>
            <person name="Clum A."/>
            <person name="Steindorff A."/>
            <person name="Ohm R.A."/>
            <person name="Martin F."/>
            <person name="Silar P."/>
            <person name="Natvig D.O."/>
            <person name="Lalanne C."/>
            <person name="Gautier V."/>
            <person name="Ament-Velasquez S.L."/>
            <person name="Kruys A."/>
            <person name="Hutchinson M.I."/>
            <person name="Powell A.J."/>
            <person name="Barry K."/>
            <person name="Miller A.N."/>
            <person name="Grigoriev I.V."/>
            <person name="Debuchy R."/>
            <person name="Gladieux P."/>
            <person name="Hiltunen Thoren M."/>
            <person name="Johannesson H."/>
        </authorList>
    </citation>
    <scope>NUCLEOTIDE SEQUENCE</scope>
    <source>
        <strain evidence="9">SMH4131-1</strain>
    </source>
</reference>
<keyword evidence="10" id="KW-1185">Reference proteome</keyword>
<evidence type="ECO:0000256" key="5">
    <source>
        <dbReference type="ARBA" id="ARBA00038359"/>
    </source>
</evidence>
<dbReference type="Proteomes" id="UP001286456">
    <property type="component" value="Unassembled WGS sequence"/>
</dbReference>
<dbReference type="PANTHER" id="PTHR33048:SF42">
    <property type="entry name" value="INTEGRAL MEMBRANE PROTEIN"/>
    <property type="match status" value="1"/>
</dbReference>
<gene>
    <name evidence="9" type="ORF">B0T19DRAFT_478417</name>
</gene>
<name>A0AAE0I9Z0_9PEZI</name>
<feature type="transmembrane region" description="Helical" evidence="7">
    <location>
        <begin position="44"/>
        <end position="67"/>
    </location>
</feature>
<comment type="subcellular location">
    <subcellularLocation>
        <location evidence="1">Membrane</location>
        <topology evidence="1">Multi-pass membrane protein</topology>
    </subcellularLocation>
</comment>
<proteinExistence type="inferred from homology"/>
<evidence type="ECO:0000256" key="6">
    <source>
        <dbReference type="SAM" id="MobiDB-lite"/>
    </source>
</evidence>
<feature type="transmembrane region" description="Helical" evidence="7">
    <location>
        <begin position="171"/>
        <end position="191"/>
    </location>
</feature>
<dbReference type="PANTHER" id="PTHR33048">
    <property type="entry name" value="PTH11-LIKE INTEGRAL MEMBRANE PROTEIN (AFU_ORTHOLOGUE AFUA_5G11245)"/>
    <property type="match status" value="1"/>
</dbReference>
<keyword evidence="3 7" id="KW-1133">Transmembrane helix</keyword>
<organism evidence="9 10">
    <name type="scientific">Cercophora scortea</name>
    <dbReference type="NCBI Taxonomy" id="314031"/>
    <lineage>
        <taxon>Eukaryota</taxon>
        <taxon>Fungi</taxon>
        <taxon>Dikarya</taxon>
        <taxon>Ascomycota</taxon>
        <taxon>Pezizomycotina</taxon>
        <taxon>Sordariomycetes</taxon>
        <taxon>Sordariomycetidae</taxon>
        <taxon>Sordariales</taxon>
        <taxon>Lasiosphaeriaceae</taxon>
        <taxon>Cercophora</taxon>
    </lineage>
</organism>
<evidence type="ECO:0000259" key="8">
    <source>
        <dbReference type="Pfam" id="PF20684"/>
    </source>
</evidence>
<dbReference type="InterPro" id="IPR049326">
    <property type="entry name" value="Rhodopsin_dom_fungi"/>
</dbReference>
<feature type="transmembrane region" description="Helical" evidence="7">
    <location>
        <begin position="203"/>
        <end position="224"/>
    </location>
</feature>
<evidence type="ECO:0000256" key="3">
    <source>
        <dbReference type="ARBA" id="ARBA00022989"/>
    </source>
</evidence>
<evidence type="ECO:0000256" key="1">
    <source>
        <dbReference type="ARBA" id="ARBA00004141"/>
    </source>
</evidence>
<sequence>MEETNGPRIVTSLTVMTGVSLLLMVLRFFCKARYGKKFGWDDHLLLASWIILVIFSALTIVAVNYGIGRRRARIPPHSLVIALELLYIGRFFGIIALAVSKSSFAVTLLHLVRGPWQRAVIWFIIISLNLVLWVCGLSLFFQCSPVHKAWDLNAPGTCWDSRVQVNIGIGAGAYSAAMDFTLALFPTILIWHLQMGKREKLGVLLAMSLGVFAGITAIVKSYFITGTARSRDFTFSSADLLIWSASETAVTIMAASIPFLRLIVREVSQKTHPQRTTATTTTTQSLGDDDTRSRGGRLATAKNTTKSLDSDEESGSDRNGSALAGNGVKRGRLVVQGGKAVIQYS</sequence>
<dbReference type="Pfam" id="PF20684">
    <property type="entry name" value="Fung_rhodopsin"/>
    <property type="match status" value="1"/>
</dbReference>
<keyword evidence="2 7" id="KW-0812">Transmembrane</keyword>
<evidence type="ECO:0000256" key="2">
    <source>
        <dbReference type="ARBA" id="ARBA00022692"/>
    </source>
</evidence>
<evidence type="ECO:0000313" key="9">
    <source>
        <dbReference type="EMBL" id="KAK3321283.1"/>
    </source>
</evidence>
<comment type="caution">
    <text evidence="9">The sequence shown here is derived from an EMBL/GenBank/DDBJ whole genome shotgun (WGS) entry which is preliminary data.</text>
</comment>
<evidence type="ECO:0000313" key="10">
    <source>
        <dbReference type="Proteomes" id="UP001286456"/>
    </source>
</evidence>
<comment type="similarity">
    <text evidence="5">Belongs to the SAT4 family.</text>
</comment>
<reference evidence="9" key="2">
    <citation type="submission" date="2023-06" db="EMBL/GenBank/DDBJ databases">
        <authorList>
            <consortium name="Lawrence Berkeley National Laboratory"/>
            <person name="Haridas S."/>
            <person name="Hensen N."/>
            <person name="Bonometti L."/>
            <person name="Westerberg I."/>
            <person name="Brannstrom I.O."/>
            <person name="Guillou S."/>
            <person name="Cros-Aarteil S."/>
            <person name="Calhoun S."/>
            <person name="Kuo A."/>
            <person name="Mondo S."/>
            <person name="Pangilinan J."/>
            <person name="Riley R."/>
            <person name="Labutti K."/>
            <person name="Andreopoulos B."/>
            <person name="Lipzen A."/>
            <person name="Chen C."/>
            <person name="Yanf M."/>
            <person name="Daum C."/>
            <person name="Ng V."/>
            <person name="Clum A."/>
            <person name="Steindorff A."/>
            <person name="Ohm R."/>
            <person name="Martin F."/>
            <person name="Silar P."/>
            <person name="Natvig D."/>
            <person name="Lalanne C."/>
            <person name="Gautier V."/>
            <person name="Ament-Velasquez S.L."/>
            <person name="Kruys A."/>
            <person name="Hutchinson M.I."/>
            <person name="Powell A.J."/>
            <person name="Barry K."/>
            <person name="Miller A.N."/>
            <person name="Grigoriev I.V."/>
            <person name="Debuchy R."/>
            <person name="Gladieux P."/>
            <person name="Thoren M.H."/>
            <person name="Johannesson H."/>
        </authorList>
    </citation>
    <scope>NUCLEOTIDE SEQUENCE</scope>
    <source>
        <strain evidence="9">SMH4131-1</strain>
    </source>
</reference>
<feature type="domain" description="Rhodopsin" evidence="8">
    <location>
        <begin position="26"/>
        <end position="265"/>
    </location>
</feature>
<feature type="transmembrane region" description="Helical" evidence="7">
    <location>
        <begin position="120"/>
        <end position="141"/>
    </location>
</feature>
<evidence type="ECO:0000256" key="4">
    <source>
        <dbReference type="ARBA" id="ARBA00023136"/>
    </source>
</evidence>